<feature type="compositionally biased region" description="Polar residues" evidence="6">
    <location>
        <begin position="167"/>
        <end position="177"/>
    </location>
</feature>
<dbReference type="InterPro" id="IPR007110">
    <property type="entry name" value="Ig-like_dom"/>
</dbReference>
<dbReference type="SUPFAM" id="SSF48726">
    <property type="entry name" value="Immunoglobulin"/>
    <property type="match status" value="1"/>
</dbReference>
<evidence type="ECO:0000313" key="10">
    <source>
        <dbReference type="RefSeq" id="XP_022256860.1"/>
    </source>
</evidence>
<evidence type="ECO:0000256" key="5">
    <source>
        <dbReference type="ARBA" id="ARBA00023319"/>
    </source>
</evidence>
<accession>A0ABM1TLV4</accession>
<comment type="subcellular location">
    <subcellularLocation>
        <location evidence="1">Membrane</location>
        <topology evidence="1">Single-pass type I membrane protein</topology>
    </subcellularLocation>
</comment>
<dbReference type="GeneID" id="111089177"/>
<feature type="domain" description="Ig-like" evidence="8">
    <location>
        <begin position="5"/>
        <end position="86"/>
    </location>
</feature>
<dbReference type="InterPro" id="IPR003599">
    <property type="entry name" value="Ig_sub"/>
</dbReference>
<dbReference type="SMART" id="SM00409">
    <property type="entry name" value="IG"/>
    <property type="match status" value="1"/>
</dbReference>
<keyword evidence="9" id="KW-1185">Reference proteome</keyword>
<evidence type="ECO:0000256" key="6">
    <source>
        <dbReference type="SAM" id="MobiDB-lite"/>
    </source>
</evidence>
<feature type="region of interest" description="Disordered" evidence="6">
    <location>
        <begin position="142"/>
        <end position="185"/>
    </location>
</feature>
<reference evidence="10" key="1">
    <citation type="submission" date="2025-08" db="UniProtKB">
        <authorList>
            <consortium name="RefSeq"/>
        </authorList>
    </citation>
    <scope>IDENTIFICATION</scope>
    <source>
        <tissue evidence="10">Muscle</tissue>
    </source>
</reference>
<keyword evidence="3" id="KW-1015">Disulfide bond</keyword>
<proteinExistence type="predicted"/>
<evidence type="ECO:0000256" key="4">
    <source>
        <dbReference type="ARBA" id="ARBA00023180"/>
    </source>
</evidence>
<protein>
    <submittedName>
        <fullName evidence="10">Irregular chiasm C-roughest protein-like</fullName>
    </submittedName>
</protein>
<evidence type="ECO:0000256" key="2">
    <source>
        <dbReference type="ARBA" id="ARBA00023136"/>
    </source>
</evidence>
<sequence length="310" mass="34782">MPIGPPTIKAKSVQYGELGQKVEVECSIYSVPSPAKITWTKNTQVVEVDNTHGYEIVTQPLTDGVRNLLIIHNAEKGDFGTYNCSVWNDFGHDSMLILLKRQEHIPTLIVIAGVIGGVFLVVSVTIVVILCLRKKSLSKGKEFGSEKQGRPTDTVSSRESDIEIEIRTNSSLPNDNDQSWDDTSDKTRKEIHDYYNYTKDYSGSSLPSSMKSQSSNGYGPYIDYRREFSKRHPGISSRPSYYLGDTSFHGNRHQADYSNSYIESSHPDLLLPQRTHLRDRIYSPIFSPKLYITAPPSHAGFRTDSIATNV</sequence>
<dbReference type="Gene3D" id="2.60.40.10">
    <property type="entry name" value="Immunoglobulins"/>
    <property type="match status" value="1"/>
</dbReference>
<dbReference type="CDD" id="cd12087">
    <property type="entry name" value="TM_EGFR-like"/>
    <property type="match status" value="1"/>
</dbReference>
<evidence type="ECO:0000256" key="7">
    <source>
        <dbReference type="SAM" id="Phobius"/>
    </source>
</evidence>
<organism evidence="9 10">
    <name type="scientific">Limulus polyphemus</name>
    <name type="common">Atlantic horseshoe crab</name>
    <dbReference type="NCBI Taxonomy" id="6850"/>
    <lineage>
        <taxon>Eukaryota</taxon>
        <taxon>Metazoa</taxon>
        <taxon>Ecdysozoa</taxon>
        <taxon>Arthropoda</taxon>
        <taxon>Chelicerata</taxon>
        <taxon>Merostomata</taxon>
        <taxon>Xiphosura</taxon>
        <taxon>Limulidae</taxon>
        <taxon>Limulus</taxon>
    </lineage>
</organism>
<dbReference type="InterPro" id="IPR036179">
    <property type="entry name" value="Ig-like_dom_sf"/>
</dbReference>
<gene>
    <name evidence="10" type="primary">LOC111089177</name>
</gene>
<dbReference type="InterPro" id="IPR051275">
    <property type="entry name" value="Cell_adhesion_signaling"/>
</dbReference>
<keyword evidence="7" id="KW-0812">Transmembrane</keyword>
<dbReference type="Pfam" id="PF13927">
    <property type="entry name" value="Ig_3"/>
    <property type="match status" value="1"/>
</dbReference>
<keyword evidence="4" id="KW-0325">Glycoprotein</keyword>
<evidence type="ECO:0000313" key="9">
    <source>
        <dbReference type="Proteomes" id="UP000694941"/>
    </source>
</evidence>
<dbReference type="Proteomes" id="UP000694941">
    <property type="component" value="Unplaced"/>
</dbReference>
<dbReference type="RefSeq" id="XP_022256860.1">
    <property type="nucleotide sequence ID" value="XM_022401152.1"/>
</dbReference>
<keyword evidence="7" id="KW-1133">Transmembrane helix</keyword>
<evidence type="ECO:0000259" key="8">
    <source>
        <dbReference type="PROSITE" id="PS50835"/>
    </source>
</evidence>
<feature type="compositionally biased region" description="Basic and acidic residues" evidence="6">
    <location>
        <begin position="142"/>
        <end position="166"/>
    </location>
</feature>
<keyword evidence="2 7" id="KW-0472">Membrane</keyword>
<dbReference type="SMART" id="SM00408">
    <property type="entry name" value="IGc2"/>
    <property type="match status" value="1"/>
</dbReference>
<feature type="transmembrane region" description="Helical" evidence="7">
    <location>
        <begin position="108"/>
        <end position="132"/>
    </location>
</feature>
<dbReference type="PANTHER" id="PTHR11640:SF31">
    <property type="entry name" value="IRREGULAR CHIASM C-ROUGHEST PROTEIN-RELATED"/>
    <property type="match status" value="1"/>
</dbReference>
<keyword evidence="5" id="KW-0393">Immunoglobulin domain</keyword>
<dbReference type="PROSITE" id="PS50835">
    <property type="entry name" value="IG_LIKE"/>
    <property type="match status" value="1"/>
</dbReference>
<evidence type="ECO:0000256" key="1">
    <source>
        <dbReference type="ARBA" id="ARBA00004479"/>
    </source>
</evidence>
<dbReference type="PANTHER" id="PTHR11640">
    <property type="entry name" value="NEPHRIN"/>
    <property type="match status" value="1"/>
</dbReference>
<evidence type="ECO:0000256" key="3">
    <source>
        <dbReference type="ARBA" id="ARBA00023157"/>
    </source>
</evidence>
<name>A0ABM1TLV4_LIMPO</name>
<dbReference type="InterPro" id="IPR013783">
    <property type="entry name" value="Ig-like_fold"/>
</dbReference>
<dbReference type="InterPro" id="IPR003598">
    <property type="entry name" value="Ig_sub2"/>
</dbReference>